<name>A0A6G4XPS1_9ACTN</name>
<dbReference type="Proteomes" id="UP000481109">
    <property type="component" value="Unassembled WGS sequence"/>
</dbReference>
<dbReference type="GO" id="GO:0008999">
    <property type="term" value="F:protein-N-terminal-alanine acetyltransferase activity"/>
    <property type="evidence" value="ECO:0007669"/>
    <property type="project" value="TreeGrafter"/>
</dbReference>
<evidence type="ECO:0000313" key="2">
    <source>
        <dbReference type="EMBL" id="NGO78800.1"/>
    </source>
</evidence>
<comment type="caution">
    <text evidence="2">The sequence shown here is derived from an EMBL/GenBank/DDBJ whole genome shotgun (WGS) entry which is preliminary data.</text>
</comment>
<dbReference type="InterPro" id="IPR000182">
    <property type="entry name" value="GNAT_dom"/>
</dbReference>
<dbReference type="PANTHER" id="PTHR43441">
    <property type="entry name" value="RIBOSOMAL-PROTEIN-SERINE ACETYLTRANSFERASE"/>
    <property type="match status" value="1"/>
</dbReference>
<evidence type="ECO:0000259" key="1">
    <source>
        <dbReference type="PROSITE" id="PS51186"/>
    </source>
</evidence>
<dbReference type="GO" id="GO:1990189">
    <property type="term" value="F:protein N-terminal-serine acetyltransferase activity"/>
    <property type="evidence" value="ECO:0007669"/>
    <property type="project" value="TreeGrafter"/>
</dbReference>
<proteinExistence type="predicted"/>
<dbReference type="Pfam" id="PF13302">
    <property type="entry name" value="Acetyltransf_3"/>
    <property type="match status" value="1"/>
</dbReference>
<dbReference type="PANTHER" id="PTHR43441:SF6">
    <property type="entry name" value="N-ACETYLTRANSFERASE DOMAIN-CONTAINING PROTEIN"/>
    <property type="match status" value="1"/>
</dbReference>
<dbReference type="EMBL" id="JAAKZW010000118">
    <property type="protein sequence ID" value="NGO78800.1"/>
    <property type="molecule type" value="Genomic_DNA"/>
</dbReference>
<organism evidence="2 3">
    <name type="scientific">Streptomyces mesophilus</name>
    <dbReference type="NCBI Taxonomy" id="1775132"/>
    <lineage>
        <taxon>Bacteria</taxon>
        <taxon>Bacillati</taxon>
        <taxon>Actinomycetota</taxon>
        <taxon>Actinomycetes</taxon>
        <taxon>Kitasatosporales</taxon>
        <taxon>Streptomycetaceae</taxon>
        <taxon>Streptomyces</taxon>
    </lineage>
</organism>
<dbReference type="GO" id="GO:0005737">
    <property type="term" value="C:cytoplasm"/>
    <property type="evidence" value="ECO:0007669"/>
    <property type="project" value="TreeGrafter"/>
</dbReference>
<keyword evidence="3" id="KW-1185">Reference proteome</keyword>
<dbReference type="InterPro" id="IPR051908">
    <property type="entry name" value="Ribosomal_N-acetyltransferase"/>
</dbReference>
<dbReference type="PROSITE" id="PS51186">
    <property type="entry name" value="GNAT"/>
    <property type="match status" value="1"/>
</dbReference>
<evidence type="ECO:0000313" key="3">
    <source>
        <dbReference type="Proteomes" id="UP000481109"/>
    </source>
</evidence>
<protein>
    <submittedName>
        <fullName evidence="2">GNAT family N-acetyltransferase</fullName>
    </submittedName>
</protein>
<dbReference type="SUPFAM" id="SSF55729">
    <property type="entry name" value="Acyl-CoA N-acyltransferases (Nat)"/>
    <property type="match status" value="1"/>
</dbReference>
<feature type="domain" description="N-acetyltransferase" evidence="1">
    <location>
        <begin position="23"/>
        <end position="175"/>
    </location>
</feature>
<dbReference type="InterPro" id="IPR016181">
    <property type="entry name" value="Acyl_CoA_acyltransferase"/>
</dbReference>
<dbReference type="Gene3D" id="3.40.630.30">
    <property type="match status" value="1"/>
</dbReference>
<dbReference type="AlphaFoldDB" id="A0A6G4XPS1"/>
<keyword evidence="2" id="KW-0808">Transferase</keyword>
<sequence>MDQPGPVGEPSQDAPFALPTPDLTLVALAPSAALDLASGGTGGFTWIEGGPEQGTRIGAGLMAKAAADGAYVPGWGTYVLVRAEDGLAVGAMGFHGAPVGGRVEVGYDVVSAARRHGYATQALRALTAWALDSVPVVFARTDPGNEASQRVLVKAGFVRVPSAPDSPTYELRPASS</sequence>
<gene>
    <name evidence="2" type="ORF">G6045_24540</name>
</gene>
<reference evidence="2 3" key="1">
    <citation type="submission" date="2020-02" db="EMBL/GenBank/DDBJ databases">
        <title>Whole-genome analyses of novel actinobacteria.</title>
        <authorList>
            <person name="Sahin N."/>
            <person name="Tokatli A."/>
        </authorList>
    </citation>
    <scope>NUCLEOTIDE SEQUENCE [LARGE SCALE GENOMIC DNA]</scope>
    <source>
        <strain evidence="2 3">YC504</strain>
    </source>
</reference>
<accession>A0A6G4XPS1</accession>